<proteinExistence type="predicted"/>
<feature type="chain" id="PRO_5047304494" evidence="2">
    <location>
        <begin position="22"/>
        <end position="199"/>
    </location>
</feature>
<evidence type="ECO:0000256" key="1">
    <source>
        <dbReference type="ARBA" id="ARBA00004442"/>
    </source>
</evidence>
<dbReference type="Gene3D" id="2.40.160.20">
    <property type="match status" value="1"/>
</dbReference>
<dbReference type="InterPro" id="IPR011250">
    <property type="entry name" value="OMP/PagP_B-barrel"/>
</dbReference>
<evidence type="ECO:0000313" key="4">
    <source>
        <dbReference type="EMBL" id="MFC6280639.1"/>
    </source>
</evidence>
<dbReference type="EMBL" id="JBHSRS010000013">
    <property type="protein sequence ID" value="MFC6280639.1"/>
    <property type="molecule type" value="Genomic_DNA"/>
</dbReference>
<feature type="signal peptide" evidence="2">
    <location>
        <begin position="1"/>
        <end position="21"/>
    </location>
</feature>
<sequence>MKKLFVVAALASTFMASTAFAQGYIGFGIGSSRANNADGTSGGFTVSGGNSNKGSAKIYGGFQFTPNWGLEAQYSDLGNRAVLITNSTTGAAAGSGNYRASQFSIAGTGTLPIGQSFALIGKLGISANRANGSATAPFSFSSQNKSDLLVGIGVSYSITPRLAVRLEYEDFGKFTGGGNIGNTGSTRLNNTSLNLQYAF</sequence>
<dbReference type="SUPFAM" id="SSF56925">
    <property type="entry name" value="OMPA-like"/>
    <property type="match status" value="1"/>
</dbReference>
<reference evidence="5" key="1">
    <citation type="journal article" date="2019" name="Int. J. Syst. Evol. Microbiol.">
        <title>The Global Catalogue of Microorganisms (GCM) 10K type strain sequencing project: providing services to taxonomists for standard genome sequencing and annotation.</title>
        <authorList>
            <consortium name="The Broad Institute Genomics Platform"/>
            <consortium name="The Broad Institute Genome Sequencing Center for Infectious Disease"/>
            <person name="Wu L."/>
            <person name="Ma J."/>
        </authorList>
    </citation>
    <scope>NUCLEOTIDE SEQUENCE [LARGE SCALE GENOMIC DNA]</scope>
    <source>
        <strain evidence="5">CCUG 39402</strain>
    </source>
</reference>
<dbReference type="InterPro" id="IPR000498">
    <property type="entry name" value="OmpA-like_TM_dom"/>
</dbReference>
<feature type="domain" description="Outer membrane protein OmpA-like transmembrane" evidence="3">
    <location>
        <begin position="23"/>
        <end position="170"/>
    </location>
</feature>
<evidence type="ECO:0000313" key="5">
    <source>
        <dbReference type="Proteomes" id="UP001596270"/>
    </source>
</evidence>
<comment type="subcellular location">
    <subcellularLocation>
        <location evidence="1">Cell outer membrane</location>
    </subcellularLocation>
</comment>
<gene>
    <name evidence="4" type="ORF">ACFQND_05270</name>
</gene>
<dbReference type="Proteomes" id="UP001596270">
    <property type="component" value="Unassembled WGS sequence"/>
</dbReference>
<dbReference type="RefSeq" id="WP_371437725.1">
    <property type="nucleotide sequence ID" value="NZ_JBHSRS010000013.1"/>
</dbReference>
<name>A0ABW1TSS3_9BURK</name>
<keyword evidence="2" id="KW-0732">Signal</keyword>
<keyword evidence="5" id="KW-1185">Reference proteome</keyword>
<evidence type="ECO:0000259" key="3">
    <source>
        <dbReference type="Pfam" id="PF01389"/>
    </source>
</evidence>
<dbReference type="Pfam" id="PF01389">
    <property type="entry name" value="OmpA_membrane"/>
    <property type="match status" value="1"/>
</dbReference>
<organism evidence="4 5">
    <name type="scientific">Polaromonas aquatica</name>
    <dbReference type="NCBI Taxonomy" id="332657"/>
    <lineage>
        <taxon>Bacteria</taxon>
        <taxon>Pseudomonadati</taxon>
        <taxon>Pseudomonadota</taxon>
        <taxon>Betaproteobacteria</taxon>
        <taxon>Burkholderiales</taxon>
        <taxon>Comamonadaceae</taxon>
        <taxon>Polaromonas</taxon>
    </lineage>
</organism>
<evidence type="ECO:0000256" key="2">
    <source>
        <dbReference type="SAM" id="SignalP"/>
    </source>
</evidence>
<protein>
    <submittedName>
        <fullName evidence="4">Outer membrane beta-barrel protein</fullName>
    </submittedName>
</protein>
<accession>A0ABW1TSS3</accession>
<comment type="caution">
    <text evidence="4">The sequence shown here is derived from an EMBL/GenBank/DDBJ whole genome shotgun (WGS) entry which is preliminary data.</text>
</comment>